<proteinExistence type="predicted"/>
<dbReference type="RefSeq" id="WP_285609573.1">
    <property type="nucleotide sequence ID" value="NZ_BSSD01000002.1"/>
</dbReference>
<reference evidence="2" key="1">
    <citation type="submission" date="2023-02" db="EMBL/GenBank/DDBJ databases">
        <title>Actinokineospora globicatena NBRC 15670.</title>
        <authorList>
            <person name="Ichikawa N."/>
            <person name="Sato H."/>
            <person name="Tonouchi N."/>
        </authorList>
    </citation>
    <scope>NUCLEOTIDE SEQUENCE</scope>
    <source>
        <strain evidence="2">NBRC 15670</strain>
    </source>
</reference>
<name>A0A9W6QMJ3_9PSEU</name>
<dbReference type="Proteomes" id="UP001165042">
    <property type="component" value="Unassembled WGS sequence"/>
</dbReference>
<evidence type="ECO:0000313" key="3">
    <source>
        <dbReference type="Proteomes" id="UP001165042"/>
    </source>
</evidence>
<sequence>MTTDGGRVPPGHGHHPGTSSLTRAWLTGQPPSDFAARAHTTDAVDSSVLVRLEPDADPAVVTVALGPPRPWS</sequence>
<organism evidence="2 3">
    <name type="scientific">Actinokineospora globicatena</name>
    <dbReference type="NCBI Taxonomy" id="103729"/>
    <lineage>
        <taxon>Bacteria</taxon>
        <taxon>Bacillati</taxon>
        <taxon>Actinomycetota</taxon>
        <taxon>Actinomycetes</taxon>
        <taxon>Pseudonocardiales</taxon>
        <taxon>Pseudonocardiaceae</taxon>
        <taxon>Actinokineospora</taxon>
    </lineage>
</organism>
<comment type="caution">
    <text evidence="2">The sequence shown here is derived from an EMBL/GenBank/DDBJ whole genome shotgun (WGS) entry which is preliminary data.</text>
</comment>
<protein>
    <submittedName>
        <fullName evidence="2">Uncharacterized protein</fullName>
    </submittedName>
</protein>
<evidence type="ECO:0000313" key="2">
    <source>
        <dbReference type="EMBL" id="GLW91078.1"/>
    </source>
</evidence>
<feature type="region of interest" description="Disordered" evidence="1">
    <location>
        <begin position="1"/>
        <end position="34"/>
    </location>
</feature>
<dbReference type="EMBL" id="BSSD01000002">
    <property type="protein sequence ID" value="GLW91078.1"/>
    <property type="molecule type" value="Genomic_DNA"/>
</dbReference>
<accession>A0A9W6QMJ3</accession>
<gene>
    <name evidence="2" type="ORF">Aglo03_18940</name>
</gene>
<keyword evidence="3" id="KW-1185">Reference proteome</keyword>
<evidence type="ECO:0000256" key="1">
    <source>
        <dbReference type="SAM" id="MobiDB-lite"/>
    </source>
</evidence>
<dbReference type="AlphaFoldDB" id="A0A9W6QMJ3"/>